<reference evidence="9 10" key="3">
    <citation type="submission" date="2017-09" db="EMBL/GenBank/DDBJ databases">
        <title>Tripartite evolution among Lactobacillus johnsonii, Lactobacillus taiwanensis, Lactobacillus reuteri and their rodent host.</title>
        <authorList>
            <person name="Wang T."/>
            <person name="Knowles S."/>
            <person name="Cheng C."/>
        </authorList>
    </citation>
    <scope>NUCLEOTIDE SEQUENCE [LARGE SCALE GENOMIC DNA]</scope>
    <source>
        <strain evidence="8 9">609q</strain>
        <strain evidence="7 10">609u</strain>
    </source>
</reference>
<keyword evidence="3 8" id="KW-0418">Kinase</keyword>
<dbReference type="SUPFAM" id="SSF63999">
    <property type="entry name" value="Thiamin pyrophosphokinase, catalytic domain"/>
    <property type="match status" value="1"/>
</dbReference>
<dbReference type="PANTHER" id="PTHR41299">
    <property type="entry name" value="THIAMINE PYROPHOSPHOKINASE"/>
    <property type="match status" value="1"/>
</dbReference>
<organism evidence="8 9">
    <name type="scientific">Lactobacillus taiwanensis</name>
    <dbReference type="NCBI Taxonomy" id="508451"/>
    <lineage>
        <taxon>Bacteria</taxon>
        <taxon>Bacillati</taxon>
        <taxon>Bacillota</taxon>
        <taxon>Bacilli</taxon>
        <taxon>Lactobacillales</taxon>
        <taxon>Lactobacillaceae</taxon>
        <taxon>Lactobacillus</taxon>
    </lineage>
</organism>
<dbReference type="GO" id="GO:0030975">
    <property type="term" value="F:thiamine binding"/>
    <property type="evidence" value="ECO:0007669"/>
    <property type="project" value="InterPro"/>
</dbReference>
<keyword evidence="4" id="KW-0067">ATP-binding</keyword>
<dbReference type="GO" id="GO:0009229">
    <property type="term" value="P:thiamine diphosphate biosynthetic process"/>
    <property type="evidence" value="ECO:0007669"/>
    <property type="project" value="InterPro"/>
</dbReference>
<dbReference type="EC" id="2.7.6.2" evidence="5"/>
<reference evidence="8 9" key="1">
    <citation type="submission" date="2017-04" db="EMBL/GenBank/DDBJ databases">
        <authorList>
            <person name="Afonso C.L."/>
            <person name="Miller P.J."/>
            <person name="Scott M.A."/>
            <person name="Spackman E."/>
            <person name="Goraichik I."/>
            <person name="Dimitrov K.M."/>
            <person name="Suarez D.L."/>
            <person name="Swayne D.E."/>
        </authorList>
    </citation>
    <scope>NUCLEOTIDE SEQUENCE [LARGE SCALE GENOMIC DNA]</scope>
    <source>
        <strain evidence="8 9">609q</strain>
    </source>
</reference>
<feature type="domain" description="Thiamin pyrophosphokinase thiamin-binding" evidence="6">
    <location>
        <begin position="149"/>
        <end position="214"/>
    </location>
</feature>
<keyword evidence="10" id="KW-1185">Reference proteome</keyword>
<proteinExistence type="predicted"/>
<dbReference type="GO" id="GO:0004788">
    <property type="term" value="F:thiamine diphosphokinase activity"/>
    <property type="evidence" value="ECO:0007669"/>
    <property type="project" value="UniProtKB-UniRule"/>
</dbReference>
<evidence type="ECO:0000256" key="4">
    <source>
        <dbReference type="ARBA" id="ARBA00022840"/>
    </source>
</evidence>
<dbReference type="InterPro" id="IPR053149">
    <property type="entry name" value="TPK"/>
</dbReference>
<keyword evidence="2" id="KW-0547">Nucleotide-binding</keyword>
<dbReference type="Proteomes" id="UP000215828">
    <property type="component" value="Unassembled WGS sequence"/>
</dbReference>
<dbReference type="Pfam" id="PF04265">
    <property type="entry name" value="TPK_B1_binding"/>
    <property type="match status" value="1"/>
</dbReference>
<dbReference type="EMBL" id="NGNV01000065">
    <property type="protein sequence ID" value="OYR86656.1"/>
    <property type="molecule type" value="Genomic_DNA"/>
</dbReference>
<dbReference type="NCBIfam" id="TIGR01378">
    <property type="entry name" value="thi_PPkinase"/>
    <property type="match status" value="1"/>
</dbReference>
<evidence type="ECO:0000313" key="8">
    <source>
        <dbReference type="EMBL" id="OYR90437.1"/>
    </source>
</evidence>
<keyword evidence="1" id="KW-0808">Transferase</keyword>
<dbReference type="GO" id="GO:0016301">
    <property type="term" value="F:kinase activity"/>
    <property type="evidence" value="ECO:0007669"/>
    <property type="project" value="UniProtKB-KW"/>
</dbReference>
<evidence type="ECO:0000313" key="7">
    <source>
        <dbReference type="EMBL" id="OYR86656.1"/>
    </source>
</evidence>
<dbReference type="CDD" id="cd07995">
    <property type="entry name" value="TPK"/>
    <property type="match status" value="1"/>
</dbReference>
<dbReference type="GO" id="GO:0005524">
    <property type="term" value="F:ATP binding"/>
    <property type="evidence" value="ECO:0007669"/>
    <property type="project" value="UniProtKB-KW"/>
</dbReference>
<dbReference type="InterPro" id="IPR006282">
    <property type="entry name" value="Thi_PPkinase"/>
</dbReference>
<evidence type="ECO:0000259" key="6">
    <source>
        <dbReference type="SMART" id="SM00983"/>
    </source>
</evidence>
<evidence type="ECO:0000256" key="1">
    <source>
        <dbReference type="ARBA" id="ARBA00022679"/>
    </source>
</evidence>
<gene>
    <name evidence="7" type="ORF">CBF53_11535</name>
    <name evidence="8" type="ORF">CBF70_09265</name>
</gene>
<reference evidence="7" key="2">
    <citation type="submission" date="2017-05" db="EMBL/GenBank/DDBJ databases">
        <authorList>
            <person name="Lin X.B."/>
            <person name="Stothard P."/>
            <person name="Tasseva G."/>
            <person name="Walter J."/>
        </authorList>
    </citation>
    <scope>NUCLEOTIDE SEQUENCE</scope>
    <source>
        <strain evidence="7">609u</strain>
    </source>
</reference>
<protein>
    <recommendedName>
        <fullName evidence="5">Thiamine diphosphokinase</fullName>
        <ecNumber evidence="5">2.7.6.2</ecNumber>
    </recommendedName>
</protein>
<dbReference type="AlphaFoldDB" id="A0A256LCW7"/>
<dbReference type="PANTHER" id="PTHR41299:SF1">
    <property type="entry name" value="THIAMINE PYROPHOSPHOKINASE"/>
    <property type="match status" value="1"/>
</dbReference>
<dbReference type="SMART" id="SM00983">
    <property type="entry name" value="TPK_B1_binding"/>
    <property type="match status" value="1"/>
</dbReference>
<sequence>MKAIALLGGPQEEWPQEIAADIKKARKEGALIMASDRGSLFLLQLGIVPDVALGDYDSLSFEEREKVEKKVQDMRYSNPIKDFTDSEMLFYAAFVDYQVENLTIYGATGGRLDHFLVNLYAVLKPPFNRFAEKIKFIDKQNLIRFFKEGKHIIAYNAAYKYLGIGTLTPVQNFYIKNARYDLAKTDLSAPTMYSSNEYLEGQNIEIGCRAGTLIVINSRDKK</sequence>
<evidence type="ECO:0000256" key="2">
    <source>
        <dbReference type="ARBA" id="ARBA00022741"/>
    </source>
</evidence>
<dbReference type="InterPro" id="IPR007371">
    <property type="entry name" value="TPK_catalytic"/>
</dbReference>
<dbReference type="EMBL" id="NGNX01000055">
    <property type="protein sequence ID" value="OYR90437.1"/>
    <property type="molecule type" value="Genomic_DNA"/>
</dbReference>
<dbReference type="Pfam" id="PF04263">
    <property type="entry name" value="TPK_catalytic"/>
    <property type="match status" value="1"/>
</dbReference>
<evidence type="ECO:0000313" key="10">
    <source>
        <dbReference type="Proteomes" id="UP000216316"/>
    </source>
</evidence>
<dbReference type="InterPro" id="IPR007373">
    <property type="entry name" value="Thiamin_PyroPKinase_B1-bd"/>
</dbReference>
<comment type="caution">
    <text evidence="8">The sequence shown here is derived from an EMBL/GenBank/DDBJ whole genome shotgun (WGS) entry which is preliminary data.</text>
</comment>
<dbReference type="InterPro" id="IPR036759">
    <property type="entry name" value="TPK_catalytic_sf"/>
</dbReference>
<evidence type="ECO:0000313" key="9">
    <source>
        <dbReference type="Proteomes" id="UP000215828"/>
    </source>
</evidence>
<dbReference type="RefSeq" id="WP_094497227.1">
    <property type="nucleotide sequence ID" value="NZ_CAOXJC010000010.1"/>
</dbReference>
<dbReference type="GO" id="GO:0006772">
    <property type="term" value="P:thiamine metabolic process"/>
    <property type="evidence" value="ECO:0007669"/>
    <property type="project" value="UniProtKB-UniRule"/>
</dbReference>
<dbReference type="Proteomes" id="UP000216316">
    <property type="component" value="Unassembled WGS sequence"/>
</dbReference>
<evidence type="ECO:0000256" key="3">
    <source>
        <dbReference type="ARBA" id="ARBA00022777"/>
    </source>
</evidence>
<evidence type="ECO:0000256" key="5">
    <source>
        <dbReference type="NCBIfam" id="TIGR01378"/>
    </source>
</evidence>
<accession>A0A256LCW7</accession>
<dbReference type="Gene3D" id="3.40.50.10240">
    <property type="entry name" value="Thiamin pyrophosphokinase, catalytic domain"/>
    <property type="match status" value="1"/>
</dbReference>
<name>A0A256LCW7_9LACO</name>